<dbReference type="Gene3D" id="1.10.3210.10">
    <property type="entry name" value="Hypothetical protein af1432"/>
    <property type="match status" value="1"/>
</dbReference>
<dbReference type="InterPro" id="IPR013976">
    <property type="entry name" value="HDOD"/>
</dbReference>
<dbReference type="PROSITE" id="PS51833">
    <property type="entry name" value="HDOD"/>
    <property type="match status" value="1"/>
</dbReference>
<dbReference type="PANTHER" id="PTHR33525:SF6">
    <property type="entry name" value="HDOD DOMAIN-CONTAINING PROTEIN"/>
    <property type="match status" value="1"/>
</dbReference>
<evidence type="ECO:0000313" key="3">
    <source>
        <dbReference type="Proteomes" id="UP001172778"/>
    </source>
</evidence>
<comment type="caution">
    <text evidence="2">The sequence shown here is derived from an EMBL/GenBank/DDBJ whole genome shotgun (WGS) entry which is preliminary data.</text>
</comment>
<dbReference type="EMBL" id="JARRAF010000020">
    <property type="protein sequence ID" value="MDK2125506.1"/>
    <property type="molecule type" value="Genomic_DNA"/>
</dbReference>
<protein>
    <submittedName>
        <fullName evidence="2">HDOD domain-containing protein</fullName>
    </submittedName>
</protein>
<dbReference type="InterPro" id="IPR052340">
    <property type="entry name" value="RNase_Y/CdgJ"/>
</dbReference>
<evidence type="ECO:0000259" key="1">
    <source>
        <dbReference type="PROSITE" id="PS51833"/>
    </source>
</evidence>
<dbReference type="SUPFAM" id="SSF109604">
    <property type="entry name" value="HD-domain/PDEase-like"/>
    <property type="match status" value="1"/>
</dbReference>
<dbReference type="PANTHER" id="PTHR33525">
    <property type="match status" value="1"/>
</dbReference>
<organism evidence="2 3">
    <name type="scientific">Parachitinimonas caeni</name>
    <dbReference type="NCBI Taxonomy" id="3031301"/>
    <lineage>
        <taxon>Bacteria</taxon>
        <taxon>Pseudomonadati</taxon>
        <taxon>Pseudomonadota</taxon>
        <taxon>Betaproteobacteria</taxon>
        <taxon>Neisseriales</taxon>
        <taxon>Chitinibacteraceae</taxon>
        <taxon>Parachitinimonas</taxon>
    </lineage>
</organism>
<keyword evidence="3" id="KW-1185">Reference proteome</keyword>
<dbReference type="RefSeq" id="WP_284101816.1">
    <property type="nucleotide sequence ID" value="NZ_JARRAF010000020.1"/>
</dbReference>
<evidence type="ECO:0000313" key="2">
    <source>
        <dbReference type="EMBL" id="MDK2125506.1"/>
    </source>
</evidence>
<feature type="domain" description="HDOD" evidence="1">
    <location>
        <begin position="13"/>
        <end position="204"/>
    </location>
</feature>
<sequence>MKMEAIFEQTHKLPTIPKVVQELIDSFNQEDVDIGEIGRKIALDQVITAKVLRLANSAHYGAARQIGTIEEAVIVLGFNTLRTLVVASGVTGAFVATPGFDRQKFWQRSVAVASTAKWLGKFAKINPDGAFTAGLIHNIGELLIHIVVPEIATKIDAAVKSGANRVSLEDVQIGFDYVMVGEELTRRWNFPAETQQAIKFQATPLTQQPFSKLSGVLHLAIYLTDALDDNIPAADIVQDCPAEVVEKLGLDIESIVEGLPEAMKMGSELSDMLSR</sequence>
<dbReference type="Proteomes" id="UP001172778">
    <property type="component" value="Unassembled WGS sequence"/>
</dbReference>
<proteinExistence type="predicted"/>
<accession>A0ABT7DZL4</accession>
<name>A0ABT7DZL4_9NEIS</name>
<dbReference type="Pfam" id="PF08668">
    <property type="entry name" value="HDOD"/>
    <property type="match status" value="1"/>
</dbReference>
<gene>
    <name evidence="2" type="ORF">PZA18_15740</name>
</gene>
<reference evidence="2" key="1">
    <citation type="submission" date="2023-03" db="EMBL/GenBank/DDBJ databases">
        <title>Chitinimonas shenzhenensis gen. nov., sp. nov., a novel member of family Burkholderiaceae isolated from activated sludge collected in Shen Zhen, China.</title>
        <authorList>
            <person name="Wang X."/>
        </authorList>
    </citation>
    <scope>NUCLEOTIDE SEQUENCE</scope>
    <source>
        <strain evidence="2">DQS-5</strain>
    </source>
</reference>